<dbReference type="InterPro" id="IPR002560">
    <property type="entry name" value="Transposase_DDE"/>
</dbReference>
<feature type="region of interest" description="Disordered" evidence="1">
    <location>
        <begin position="61"/>
        <end position="81"/>
    </location>
</feature>
<dbReference type="Pfam" id="PF01610">
    <property type="entry name" value="DDE_Tnp_ISL3"/>
    <property type="match status" value="1"/>
</dbReference>
<proteinExistence type="predicted"/>
<feature type="domain" description="Transposase IS204/IS1001/IS1096/IS1165 DDE" evidence="2">
    <location>
        <begin position="8"/>
        <end position="45"/>
    </location>
</feature>
<keyword evidence="4" id="KW-1185">Reference proteome</keyword>
<sequence length="81" mass="9818">MYLPYKQSSFIHTYDNGRIEGINNKIKVLSKVAYGYQNFYNFKKRMMIHFKFKSIETNSSEKMKKKHDMKQPFNLEVKNSR</sequence>
<organism evidence="3 4">
    <name type="scientific">Amphibacillus xylanus (strain ATCC 51415 / DSM 6626 / JCM 7361 / LMG 17667 / NBRC 15112 / Ep01)</name>
    <dbReference type="NCBI Taxonomy" id="698758"/>
    <lineage>
        <taxon>Bacteria</taxon>
        <taxon>Bacillati</taxon>
        <taxon>Bacillota</taxon>
        <taxon>Bacilli</taxon>
        <taxon>Bacillales</taxon>
        <taxon>Bacillaceae</taxon>
        <taxon>Amphibacillus</taxon>
    </lineage>
</organism>
<evidence type="ECO:0000313" key="4">
    <source>
        <dbReference type="Proteomes" id="UP000006294"/>
    </source>
</evidence>
<dbReference type="eggNOG" id="COG3464">
    <property type="taxonomic scope" value="Bacteria"/>
</dbReference>
<dbReference type="STRING" id="698758.AXY_17010"/>
<protein>
    <recommendedName>
        <fullName evidence="2">Transposase IS204/IS1001/IS1096/IS1165 DDE domain-containing protein</fullName>
    </recommendedName>
</protein>
<accession>K0J7R6</accession>
<name>K0J7R6_AMPXN</name>
<dbReference type="Proteomes" id="UP000006294">
    <property type="component" value="Chromosome"/>
</dbReference>
<evidence type="ECO:0000259" key="2">
    <source>
        <dbReference type="Pfam" id="PF01610"/>
    </source>
</evidence>
<reference evidence="3 4" key="1">
    <citation type="submission" date="2011-01" db="EMBL/GenBank/DDBJ databases">
        <title>Whole genome sequence of Amphibacillus xylinus NBRC 15112.</title>
        <authorList>
            <person name="Nakazawa H."/>
            <person name="Katano Y."/>
            <person name="Nakamura S."/>
            <person name="Sasagawa M."/>
            <person name="Fukada J."/>
            <person name="Arai T."/>
            <person name="Sasakura N."/>
            <person name="Mochizuki D."/>
            <person name="Hosoyama A."/>
            <person name="Harada K."/>
            <person name="Horikawa H."/>
            <person name="Kato Y."/>
            <person name="Harada T."/>
            <person name="Sasaki K."/>
            <person name="Sekiguchi M."/>
            <person name="Hodoyama M."/>
            <person name="Nishiko R."/>
            <person name="Narita H."/>
            <person name="Hanamaki A."/>
            <person name="Hata C."/>
            <person name="Konno Y."/>
            <person name="Niimura Y."/>
            <person name="Yamazaki S."/>
            <person name="Fujita N."/>
        </authorList>
    </citation>
    <scope>NUCLEOTIDE SEQUENCE [LARGE SCALE GENOMIC DNA]</scope>
    <source>
        <strain evidence="4">ATCC 51415 / DSM 6626 / JCM 7361 / LMG 17667 / NBRC 15112 / Ep01</strain>
    </source>
</reference>
<dbReference type="KEGG" id="axl:AXY_17010"/>
<dbReference type="EMBL" id="AP012050">
    <property type="protein sequence ID" value="BAM47833.1"/>
    <property type="molecule type" value="Genomic_DNA"/>
</dbReference>
<gene>
    <name evidence="3" type="ordered locus">AXY_17010</name>
</gene>
<evidence type="ECO:0000313" key="3">
    <source>
        <dbReference type="EMBL" id="BAM47833.1"/>
    </source>
</evidence>
<dbReference type="PATRIC" id="fig|698758.3.peg.1699"/>
<evidence type="ECO:0000256" key="1">
    <source>
        <dbReference type="SAM" id="MobiDB-lite"/>
    </source>
</evidence>
<dbReference type="AlphaFoldDB" id="K0J7R6"/>
<dbReference type="HOGENOM" id="CLU_184981_0_0_9"/>